<keyword evidence="2" id="KW-0472">Membrane</keyword>
<organism evidence="3 4">
    <name type="scientific">Orchesella dallaii</name>
    <dbReference type="NCBI Taxonomy" id="48710"/>
    <lineage>
        <taxon>Eukaryota</taxon>
        <taxon>Metazoa</taxon>
        <taxon>Ecdysozoa</taxon>
        <taxon>Arthropoda</taxon>
        <taxon>Hexapoda</taxon>
        <taxon>Collembola</taxon>
        <taxon>Entomobryomorpha</taxon>
        <taxon>Entomobryoidea</taxon>
        <taxon>Orchesellidae</taxon>
        <taxon>Orchesellinae</taxon>
        <taxon>Orchesella</taxon>
    </lineage>
</organism>
<evidence type="ECO:0000313" key="4">
    <source>
        <dbReference type="Proteomes" id="UP001642540"/>
    </source>
</evidence>
<evidence type="ECO:0000313" key="3">
    <source>
        <dbReference type="EMBL" id="CAL8126638.1"/>
    </source>
</evidence>
<evidence type="ECO:0000256" key="2">
    <source>
        <dbReference type="SAM" id="Phobius"/>
    </source>
</evidence>
<evidence type="ECO:0000256" key="1">
    <source>
        <dbReference type="SAM" id="MobiDB-lite"/>
    </source>
</evidence>
<sequence>MGTEALVVFLVCGIILVFIILGSWYRRRKEAKKALEEPESISRIHETVINGQRTFRIATVSRQGDQLNMDVYEIRLPRPDEQPGTASITLLPPLTRMHNRSNYPPQIPPPQYQYAINMASPNTGDSIESSSPESLVPPPRYDEALSVSPVSGTKLSEVESSAVPEEMQQQQLQQV</sequence>
<dbReference type="Proteomes" id="UP001642540">
    <property type="component" value="Unassembled WGS sequence"/>
</dbReference>
<feature type="transmembrane region" description="Helical" evidence="2">
    <location>
        <begin position="6"/>
        <end position="25"/>
    </location>
</feature>
<proteinExistence type="predicted"/>
<dbReference type="EMBL" id="CAXLJM020000072">
    <property type="protein sequence ID" value="CAL8126638.1"/>
    <property type="molecule type" value="Genomic_DNA"/>
</dbReference>
<keyword evidence="2" id="KW-1133">Transmembrane helix</keyword>
<reference evidence="3 4" key="1">
    <citation type="submission" date="2024-08" db="EMBL/GenBank/DDBJ databases">
        <authorList>
            <person name="Cucini C."/>
            <person name="Frati F."/>
        </authorList>
    </citation>
    <scope>NUCLEOTIDE SEQUENCE [LARGE SCALE GENOMIC DNA]</scope>
</reference>
<protein>
    <submittedName>
        <fullName evidence="3">Uncharacterized protein</fullName>
    </submittedName>
</protein>
<keyword evidence="4" id="KW-1185">Reference proteome</keyword>
<comment type="caution">
    <text evidence="3">The sequence shown here is derived from an EMBL/GenBank/DDBJ whole genome shotgun (WGS) entry which is preliminary data.</text>
</comment>
<name>A0ABP1RGA9_9HEXA</name>
<keyword evidence="2" id="KW-0812">Transmembrane</keyword>
<accession>A0ABP1RGA9</accession>
<feature type="region of interest" description="Disordered" evidence="1">
    <location>
        <begin position="118"/>
        <end position="175"/>
    </location>
</feature>
<gene>
    <name evidence="3" type="ORF">ODALV1_LOCUS21490</name>
</gene>